<dbReference type="PANTHER" id="PTHR30265:SF4">
    <property type="entry name" value="KOW MOTIF FAMILY PROTEIN, EXPRESSED"/>
    <property type="match status" value="1"/>
</dbReference>
<dbReference type="SUPFAM" id="SSF50104">
    <property type="entry name" value="Translation proteins SH3-like domain"/>
    <property type="match status" value="1"/>
</dbReference>
<dbReference type="InterPro" id="IPR036735">
    <property type="entry name" value="NGN_dom_sf"/>
</dbReference>
<dbReference type="GO" id="GO:0006354">
    <property type="term" value="P:DNA-templated transcription elongation"/>
    <property type="evidence" value="ECO:0007669"/>
    <property type="project" value="InterPro"/>
</dbReference>
<keyword evidence="7" id="KW-1185">Reference proteome</keyword>
<dbReference type="Gene3D" id="2.30.30.30">
    <property type="match status" value="1"/>
</dbReference>
<dbReference type="InterPro" id="IPR006645">
    <property type="entry name" value="NGN-like_dom"/>
</dbReference>
<evidence type="ECO:0000256" key="2">
    <source>
        <dbReference type="ARBA" id="ARBA00023015"/>
    </source>
</evidence>
<feature type="domain" description="KOW" evidence="5">
    <location>
        <begin position="176"/>
        <end position="203"/>
    </location>
</feature>
<reference evidence="6" key="1">
    <citation type="journal article" date="2022" name="Int. J. Syst. Evol. Microbiol.">
        <title>Prevotella lacticifex sp. nov., isolated from the rumen of cows.</title>
        <authorList>
            <person name="Shinkai T."/>
            <person name="Ikeyama N."/>
            <person name="Kumagai M."/>
            <person name="Ohmori H."/>
            <person name="Sakamoto M."/>
            <person name="Ohkuma M."/>
            <person name="Mitsumori M."/>
        </authorList>
    </citation>
    <scope>NUCLEOTIDE SEQUENCE</scope>
    <source>
        <strain evidence="6">R5076</strain>
    </source>
</reference>
<dbReference type="Pfam" id="PF00467">
    <property type="entry name" value="KOW"/>
    <property type="match status" value="1"/>
</dbReference>
<dbReference type="NCBIfam" id="NF033644">
    <property type="entry name" value="antiterm_UpxY"/>
    <property type="match status" value="1"/>
</dbReference>
<dbReference type="InterPro" id="IPR014722">
    <property type="entry name" value="Rib_uL2_dom2"/>
</dbReference>
<protein>
    <submittedName>
        <fullName evidence="6">Transcriptional regulator</fullName>
    </submittedName>
</protein>
<sequence length="231" mass="26519">MDVLKNTEVRDGKTDSKKTNERIGSIPKSDDVAFKVKDLLLGVSVEYAPKEGYQWYVLRATYGREIKALEAIRSLGGVAYVPLHRTREERDGKLKKVLKPFVQQFVFLYSNKEGAYKFVNEVPELNYLTFYYNHFDVANTGYNPPLTIPFNKMSNFIRLTSLEDEHVEVITNKHVVFKNDEMVRITDGKFKGIVGKVARIDRNNRVVVTIENVCMIATAFVPKYALEKIPD</sequence>
<evidence type="ECO:0000313" key="7">
    <source>
        <dbReference type="Proteomes" id="UP000825483"/>
    </source>
</evidence>
<evidence type="ECO:0000313" key="6">
    <source>
        <dbReference type="EMBL" id="GJG57516.1"/>
    </source>
</evidence>
<evidence type="ECO:0000259" key="5">
    <source>
        <dbReference type="SMART" id="SM00739"/>
    </source>
</evidence>
<dbReference type="GO" id="GO:0031564">
    <property type="term" value="P:transcription antitermination"/>
    <property type="evidence" value="ECO:0007669"/>
    <property type="project" value="UniProtKB-KW"/>
</dbReference>
<dbReference type="SUPFAM" id="SSF82679">
    <property type="entry name" value="N-utilization substance G protein NusG, N-terminal domain"/>
    <property type="match status" value="1"/>
</dbReference>
<keyword evidence="3" id="KW-0804">Transcription</keyword>
<dbReference type="InterPro" id="IPR008991">
    <property type="entry name" value="Translation_prot_SH3-like_sf"/>
</dbReference>
<dbReference type="AlphaFoldDB" id="A0A9R1CUA0"/>
<evidence type="ECO:0000256" key="1">
    <source>
        <dbReference type="ARBA" id="ARBA00022814"/>
    </source>
</evidence>
<organism evidence="6 7">
    <name type="scientific">Prevotella lacticifex</name>
    <dbReference type="NCBI Taxonomy" id="2854755"/>
    <lineage>
        <taxon>Bacteria</taxon>
        <taxon>Pseudomonadati</taxon>
        <taxon>Bacteroidota</taxon>
        <taxon>Bacteroidia</taxon>
        <taxon>Bacteroidales</taxon>
        <taxon>Prevotellaceae</taxon>
        <taxon>Prevotella</taxon>
    </lineage>
</organism>
<feature type="compositionally biased region" description="Basic and acidic residues" evidence="4">
    <location>
        <begin position="1"/>
        <end position="21"/>
    </location>
</feature>
<dbReference type="SMART" id="SM00739">
    <property type="entry name" value="KOW"/>
    <property type="match status" value="1"/>
</dbReference>
<evidence type="ECO:0000256" key="4">
    <source>
        <dbReference type="SAM" id="MobiDB-lite"/>
    </source>
</evidence>
<dbReference type="GeneID" id="72468421"/>
<dbReference type="RefSeq" id="WP_223929546.1">
    <property type="nucleotide sequence ID" value="NZ_BPTU01000003.1"/>
</dbReference>
<dbReference type="Proteomes" id="UP000825483">
    <property type="component" value="Unassembled WGS sequence"/>
</dbReference>
<dbReference type="Gene3D" id="3.30.70.940">
    <property type="entry name" value="NusG, N-terminal domain"/>
    <property type="match status" value="1"/>
</dbReference>
<dbReference type="EMBL" id="BPUB01000001">
    <property type="protein sequence ID" value="GJG57516.1"/>
    <property type="molecule type" value="Genomic_DNA"/>
</dbReference>
<dbReference type="PANTHER" id="PTHR30265">
    <property type="entry name" value="RHO-INTERACTING TRANSCRIPTION TERMINATION FACTOR NUSG"/>
    <property type="match status" value="1"/>
</dbReference>
<name>A0A9R1CUA0_9BACT</name>
<dbReference type="CDD" id="cd06091">
    <property type="entry name" value="KOW_NusG"/>
    <property type="match status" value="1"/>
</dbReference>
<keyword evidence="1" id="KW-0889">Transcription antitermination</keyword>
<evidence type="ECO:0000256" key="3">
    <source>
        <dbReference type="ARBA" id="ARBA00023163"/>
    </source>
</evidence>
<accession>A0A9R1CUA0</accession>
<keyword evidence="2" id="KW-0805">Transcription regulation</keyword>
<comment type="caution">
    <text evidence="6">The sequence shown here is derived from an EMBL/GenBank/DDBJ whole genome shotgun (WGS) entry which is preliminary data.</text>
</comment>
<gene>
    <name evidence="6" type="ORF">PRLR5076_03670</name>
</gene>
<dbReference type="InterPro" id="IPR043425">
    <property type="entry name" value="NusG-like"/>
</dbReference>
<feature type="region of interest" description="Disordered" evidence="4">
    <location>
        <begin position="1"/>
        <end position="23"/>
    </location>
</feature>
<proteinExistence type="predicted"/>
<dbReference type="InterPro" id="IPR005824">
    <property type="entry name" value="KOW"/>
</dbReference>
<dbReference type="Pfam" id="PF02357">
    <property type="entry name" value="NusG"/>
    <property type="match status" value="1"/>
</dbReference>